<keyword evidence="4 6" id="KW-1133">Transmembrane helix</keyword>
<comment type="caution">
    <text evidence="6">Lacks conserved residue(s) required for the propagation of feature annotation.</text>
</comment>
<dbReference type="PROSITE" id="PS50895">
    <property type="entry name" value="SURF1"/>
    <property type="match status" value="1"/>
</dbReference>
<dbReference type="Pfam" id="PF02104">
    <property type="entry name" value="SURF1"/>
    <property type="match status" value="1"/>
</dbReference>
<keyword evidence="3 6" id="KW-0812">Transmembrane</keyword>
<sequence length="225" mass="24461">MRRLLPFAIMGLLGCLVLLSLGVWQMQRLEWKTAILEEIDARIGAAPVPLSGVAAPDPLAQRYLPVVAEGRLTGEEVHVLSSADGPGYRVIAVLDTGRRRVMADLGFVPLAEKTAPRATDEVMITGNLHWPQEADEWTPPADTAENIWYAREVGQMAVALGTEPMLLVARRIAPPVGTRPIPLDSAAVPNDHLGYAITWFSLAAVWTAMTGIFLWRAARAPSPKD</sequence>
<dbReference type="PROSITE" id="PS51257">
    <property type="entry name" value="PROKAR_LIPOPROTEIN"/>
    <property type="match status" value="1"/>
</dbReference>
<evidence type="ECO:0000256" key="3">
    <source>
        <dbReference type="ARBA" id="ARBA00022692"/>
    </source>
</evidence>
<dbReference type="Proteomes" id="UP000198922">
    <property type="component" value="Unassembled WGS sequence"/>
</dbReference>
<dbReference type="AlphaFoldDB" id="A0A1G7DE67"/>
<dbReference type="InterPro" id="IPR002994">
    <property type="entry name" value="Surf1/Shy1"/>
</dbReference>
<name>A0A1G7DE67_9RHOB</name>
<keyword evidence="5 6" id="KW-0472">Membrane</keyword>
<evidence type="ECO:0000256" key="5">
    <source>
        <dbReference type="ARBA" id="ARBA00023136"/>
    </source>
</evidence>
<dbReference type="STRING" id="521013.SAMN04488567_1881"/>
<comment type="subcellular location">
    <subcellularLocation>
        <location evidence="6">Cell membrane</location>
        <topology evidence="6">Multi-pass membrane protein</topology>
    </subcellularLocation>
    <subcellularLocation>
        <location evidence="1">Membrane</location>
    </subcellularLocation>
</comment>
<gene>
    <name evidence="7" type="ORF">SAMN04488567_1881</name>
</gene>
<evidence type="ECO:0000256" key="1">
    <source>
        <dbReference type="ARBA" id="ARBA00004370"/>
    </source>
</evidence>
<keyword evidence="6" id="KW-1003">Cell membrane</keyword>
<organism evidence="7 8">
    <name type="scientific">Limimaricola pyoseonensis</name>
    <dbReference type="NCBI Taxonomy" id="521013"/>
    <lineage>
        <taxon>Bacteria</taxon>
        <taxon>Pseudomonadati</taxon>
        <taxon>Pseudomonadota</taxon>
        <taxon>Alphaproteobacteria</taxon>
        <taxon>Rhodobacterales</taxon>
        <taxon>Paracoccaceae</taxon>
        <taxon>Limimaricola</taxon>
    </lineage>
</organism>
<dbReference type="InterPro" id="IPR045214">
    <property type="entry name" value="Surf1/Surf4"/>
</dbReference>
<dbReference type="PANTHER" id="PTHR23427">
    <property type="entry name" value="SURFEIT LOCUS PROTEIN"/>
    <property type="match status" value="1"/>
</dbReference>
<evidence type="ECO:0000256" key="2">
    <source>
        <dbReference type="ARBA" id="ARBA00007165"/>
    </source>
</evidence>
<evidence type="ECO:0000313" key="7">
    <source>
        <dbReference type="EMBL" id="SDE49330.1"/>
    </source>
</evidence>
<comment type="similarity">
    <text evidence="2 6">Belongs to the SURF1 family.</text>
</comment>
<evidence type="ECO:0000256" key="6">
    <source>
        <dbReference type="RuleBase" id="RU363076"/>
    </source>
</evidence>
<dbReference type="PANTHER" id="PTHR23427:SF2">
    <property type="entry name" value="SURFEIT LOCUS PROTEIN 1"/>
    <property type="match status" value="1"/>
</dbReference>
<protein>
    <recommendedName>
        <fullName evidence="6">SURF1-like protein</fullName>
    </recommendedName>
</protein>
<reference evidence="8" key="1">
    <citation type="submission" date="2016-10" db="EMBL/GenBank/DDBJ databases">
        <authorList>
            <person name="Varghese N."/>
            <person name="Submissions S."/>
        </authorList>
    </citation>
    <scope>NUCLEOTIDE SEQUENCE [LARGE SCALE GENOMIC DNA]</scope>
    <source>
        <strain evidence="8">DSM 21424</strain>
    </source>
</reference>
<evidence type="ECO:0000313" key="8">
    <source>
        <dbReference type="Proteomes" id="UP000198922"/>
    </source>
</evidence>
<accession>A0A1G7DE67</accession>
<dbReference type="EMBL" id="FNAT01000002">
    <property type="protein sequence ID" value="SDE49330.1"/>
    <property type="molecule type" value="Genomic_DNA"/>
</dbReference>
<feature type="transmembrane region" description="Helical" evidence="6">
    <location>
        <begin position="193"/>
        <end position="215"/>
    </location>
</feature>
<keyword evidence="8" id="KW-1185">Reference proteome</keyword>
<dbReference type="OrthoDB" id="6079986at2"/>
<dbReference type="CDD" id="cd06662">
    <property type="entry name" value="SURF1"/>
    <property type="match status" value="1"/>
</dbReference>
<evidence type="ECO:0000256" key="4">
    <source>
        <dbReference type="ARBA" id="ARBA00022989"/>
    </source>
</evidence>
<dbReference type="GO" id="GO:0005886">
    <property type="term" value="C:plasma membrane"/>
    <property type="evidence" value="ECO:0007669"/>
    <property type="project" value="UniProtKB-SubCell"/>
</dbReference>
<dbReference type="RefSeq" id="WP_090111284.1">
    <property type="nucleotide sequence ID" value="NZ_FNAT01000002.1"/>
</dbReference>
<proteinExistence type="inferred from homology"/>